<dbReference type="AlphaFoldDB" id="A0A265NCB7"/>
<feature type="transmembrane region" description="Helical" evidence="1">
    <location>
        <begin position="118"/>
        <end position="140"/>
    </location>
</feature>
<keyword evidence="1" id="KW-1133">Transmembrane helix</keyword>
<keyword evidence="3" id="KW-1185">Reference proteome</keyword>
<dbReference type="RefSeq" id="WP_094883254.1">
    <property type="nucleotide sequence ID" value="NZ_NPMS01000001.1"/>
</dbReference>
<proteinExistence type="predicted"/>
<feature type="transmembrane region" description="Helical" evidence="1">
    <location>
        <begin position="7"/>
        <end position="30"/>
    </location>
</feature>
<accession>A0A265NCB7</accession>
<name>A0A265NCB7_9BACI</name>
<evidence type="ECO:0000313" key="3">
    <source>
        <dbReference type="Proteomes" id="UP000216498"/>
    </source>
</evidence>
<evidence type="ECO:0000313" key="2">
    <source>
        <dbReference type="EMBL" id="OZU89653.1"/>
    </source>
</evidence>
<feature type="transmembrane region" description="Helical" evidence="1">
    <location>
        <begin position="42"/>
        <end position="65"/>
    </location>
</feature>
<dbReference type="Pfam" id="PF11188">
    <property type="entry name" value="DUF2975"/>
    <property type="match status" value="1"/>
</dbReference>
<feature type="transmembrane region" description="Helical" evidence="1">
    <location>
        <begin position="93"/>
        <end position="112"/>
    </location>
</feature>
<keyword evidence="1" id="KW-0812">Transmembrane</keyword>
<dbReference type="EMBL" id="NPMS01000001">
    <property type="protein sequence ID" value="OZU89653.1"/>
    <property type="molecule type" value="Genomic_DNA"/>
</dbReference>
<evidence type="ECO:0008006" key="4">
    <source>
        <dbReference type="Google" id="ProtNLM"/>
    </source>
</evidence>
<evidence type="ECO:0000256" key="1">
    <source>
        <dbReference type="SAM" id="Phobius"/>
    </source>
</evidence>
<comment type="caution">
    <text evidence="2">The sequence shown here is derived from an EMBL/GenBank/DDBJ whole genome shotgun (WGS) entry which is preliminary data.</text>
</comment>
<sequence length="158" mass="17130">MKQLTILSLKIAVVLIGVTVLALCMFWLPWLSNEAGEIAPEFAYLQFPVLIGLYLTAIPFFVALYQAFKLLNYIGVKSAFAEQSVNAIKGIKYCAYTISGLYVAGSIILIALNALHPGIALIGFTITFASIVIAVFAAVLENLLKNAIEIKSENDLTV</sequence>
<gene>
    <name evidence="2" type="ORF">CIL03_00490</name>
</gene>
<protein>
    <recommendedName>
        <fullName evidence="4">DUF2975 domain-containing protein</fullName>
    </recommendedName>
</protein>
<organism evidence="2 3">
    <name type="scientific">Virgibacillus indicus</name>
    <dbReference type="NCBI Taxonomy" id="2024554"/>
    <lineage>
        <taxon>Bacteria</taxon>
        <taxon>Bacillati</taxon>
        <taxon>Bacillota</taxon>
        <taxon>Bacilli</taxon>
        <taxon>Bacillales</taxon>
        <taxon>Bacillaceae</taxon>
        <taxon>Virgibacillus</taxon>
    </lineage>
</organism>
<reference evidence="2 3" key="1">
    <citation type="submission" date="2017-08" db="EMBL/GenBank/DDBJ databases">
        <title>Virgibacillus indicus sp. nov. and Virgibacillus profoundi sp. nov, two moderately halophilic bacteria isolated from marine sediment by using the Microfluidic Streak Plate.</title>
        <authorList>
            <person name="Xu B."/>
            <person name="Hu B."/>
            <person name="Wang J."/>
            <person name="Zhu Y."/>
            <person name="Huang L."/>
            <person name="Du W."/>
            <person name="Huang Y."/>
        </authorList>
    </citation>
    <scope>NUCLEOTIDE SEQUENCE [LARGE SCALE GENOMIC DNA]</scope>
    <source>
        <strain evidence="2 3">IO3-P2-C2</strain>
    </source>
</reference>
<dbReference type="InterPro" id="IPR021354">
    <property type="entry name" value="DUF2975"/>
</dbReference>
<keyword evidence="1" id="KW-0472">Membrane</keyword>
<dbReference type="Proteomes" id="UP000216498">
    <property type="component" value="Unassembled WGS sequence"/>
</dbReference>
<dbReference type="OrthoDB" id="1100174at2"/>